<evidence type="ECO:0000313" key="3">
    <source>
        <dbReference type="EMBL" id="MBP2194451.1"/>
    </source>
</evidence>
<reference evidence="3 4" key="1">
    <citation type="submission" date="2021-03" db="EMBL/GenBank/DDBJ databases">
        <title>Sequencing the genomes of 1000 actinobacteria strains.</title>
        <authorList>
            <person name="Klenk H.-P."/>
        </authorList>
    </citation>
    <scope>NUCLEOTIDE SEQUENCE [LARGE SCALE GENOMIC DNA]</scope>
    <source>
        <strain evidence="3 4">DSM 45516</strain>
    </source>
</reference>
<feature type="transmembrane region" description="Helical" evidence="1">
    <location>
        <begin position="28"/>
        <end position="49"/>
    </location>
</feature>
<keyword evidence="1" id="KW-1133">Transmembrane helix</keyword>
<proteinExistence type="predicted"/>
<accession>A0ABS4QRV6</accession>
<dbReference type="InterPro" id="IPR003399">
    <property type="entry name" value="Mce/MlaD"/>
</dbReference>
<evidence type="ECO:0000313" key="4">
    <source>
        <dbReference type="Proteomes" id="UP001519325"/>
    </source>
</evidence>
<name>A0ABS4QRV6_9NOCA</name>
<dbReference type="Proteomes" id="UP001519325">
    <property type="component" value="Unassembled WGS sequence"/>
</dbReference>
<feature type="domain" description="Mce/MlaD" evidence="2">
    <location>
        <begin position="54"/>
        <end position="127"/>
    </location>
</feature>
<dbReference type="InterPro" id="IPR052336">
    <property type="entry name" value="MlaD_Phospholipid_Transporter"/>
</dbReference>
<dbReference type="PANTHER" id="PTHR33371:SF18">
    <property type="entry name" value="MCE-FAMILY PROTEIN MCE3C"/>
    <property type="match status" value="1"/>
</dbReference>
<dbReference type="PANTHER" id="PTHR33371">
    <property type="entry name" value="INTERMEMBRANE PHOSPHOLIPID TRANSPORT SYSTEM BINDING PROTEIN MLAD-RELATED"/>
    <property type="match status" value="1"/>
</dbReference>
<dbReference type="EMBL" id="JAGGMR010000001">
    <property type="protein sequence ID" value="MBP2194451.1"/>
    <property type="molecule type" value="Genomic_DNA"/>
</dbReference>
<sequence>MPGMISRLLGGDRRVLDDTAKRRREVRLGIVGVALLVIGIVAAGALYVVPFGKATYTAELSEAQSVKTGDDVRLAGVSVGSVTSLELKPDKVVMKFTVDNDVFVGDKSSLDVRMLTVVGGHYVALFPAGDKPLGGNAIPADRVRLPYSLVQTFQDATTPLSKIDGNTLRENLATLNQSVAAAPEAVRTTLDTLGSYIDAIDRQRTQVSNAISVASEYVRMYDGAKGDLRRLMDSANQLETALVDKRAEMREAVALFNSVVQRLALLAPTWDSTLKPRAQQLADALPKLEEMGGRLDPMIASAHALTSKLKELAIPEGGLVIDQSGATVPAPAGVCVPLPGKEC</sequence>
<dbReference type="Pfam" id="PF02470">
    <property type="entry name" value="MlaD"/>
    <property type="match status" value="1"/>
</dbReference>
<dbReference type="RefSeq" id="WP_209897573.1">
    <property type="nucleotide sequence ID" value="NZ_JAGGMR010000001.1"/>
</dbReference>
<keyword evidence="1" id="KW-0472">Membrane</keyword>
<keyword evidence="4" id="KW-1185">Reference proteome</keyword>
<comment type="caution">
    <text evidence="3">The sequence shown here is derived from an EMBL/GenBank/DDBJ whole genome shotgun (WGS) entry which is preliminary data.</text>
</comment>
<organism evidence="3 4">
    <name type="scientific">Nocardia goodfellowii</name>
    <dbReference type="NCBI Taxonomy" id="882446"/>
    <lineage>
        <taxon>Bacteria</taxon>
        <taxon>Bacillati</taxon>
        <taxon>Actinomycetota</taxon>
        <taxon>Actinomycetes</taxon>
        <taxon>Mycobacteriales</taxon>
        <taxon>Nocardiaceae</taxon>
        <taxon>Nocardia</taxon>
    </lineage>
</organism>
<keyword evidence="1" id="KW-0812">Transmembrane</keyword>
<protein>
    <submittedName>
        <fullName evidence="3">Phospholipid/cholesterol/gamma-HCH transport system substrate-binding protein</fullName>
    </submittedName>
</protein>
<evidence type="ECO:0000256" key="1">
    <source>
        <dbReference type="SAM" id="Phobius"/>
    </source>
</evidence>
<evidence type="ECO:0000259" key="2">
    <source>
        <dbReference type="Pfam" id="PF02470"/>
    </source>
</evidence>
<gene>
    <name evidence="3" type="ORF">BJ987_007352</name>
</gene>